<evidence type="ECO:0000256" key="8">
    <source>
        <dbReference type="ARBA" id="ARBA00022777"/>
    </source>
</evidence>
<comment type="similarity">
    <text evidence="1">Belongs to the protein kinase superfamily. CMGC Ser/Thr protein kinase family. CDC2/CDKX subfamily.</text>
</comment>
<evidence type="ECO:0000256" key="2">
    <source>
        <dbReference type="ARBA" id="ARBA00012409"/>
    </source>
</evidence>
<keyword evidence="8" id="KW-0418">Kinase</keyword>
<dbReference type="EMBL" id="JAVXUP010000365">
    <property type="protein sequence ID" value="KAK3029765.1"/>
    <property type="molecule type" value="Genomic_DNA"/>
</dbReference>
<evidence type="ECO:0000256" key="15">
    <source>
        <dbReference type="RuleBase" id="RU000304"/>
    </source>
</evidence>
<comment type="caution">
    <text evidence="18">The sequence shown here is derived from an EMBL/GenBank/DDBJ whole genome shotgun (WGS) entry which is preliminary data.</text>
</comment>
<evidence type="ECO:0000256" key="1">
    <source>
        <dbReference type="ARBA" id="ARBA00006485"/>
    </source>
</evidence>
<dbReference type="FunFam" id="1.10.510.10:FF:000374">
    <property type="entry name" value="Putative cyclin-dependent kinase E-1"/>
    <property type="match status" value="1"/>
</dbReference>
<evidence type="ECO:0000256" key="13">
    <source>
        <dbReference type="ARBA" id="ARBA00067338"/>
    </source>
</evidence>
<feature type="binding site" evidence="14">
    <location>
        <position position="48"/>
    </location>
    <ligand>
        <name>ATP</name>
        <dbReference type="ChEBI" id="CHEBI:30616"/>
    </ligand>
</feature>
<dbReference type="FunFam" id="3.30.200.20:FF:000350">
    <property type="entry name" value="Cyclin-dependent kinase e-1"/>
    <property type="match status" value="1"/>
</dbReference>
<reference evidence="18" key="1">
    <citation type="submission" date="2022-12" db="EMBL/GenBank/DDBJ databases">
        <title>Draft genome assemblies for two species of Escallonia (Escalloniales).</title>
        <authorList>
            <person name="Chanderbali A."/>
            <person name="Dervinis C."/>
            <person name="Anghel I."/>
            <person name="Soltis D."/>
            <person name="Soltis P."/>
            <person name="Zapata F."/>
        </authorList>
    </citation>
    <scope>NUCLEOTIDE SEQUENCE</scope>
    <source>
        <strain evidence="18">UCBG64.0493</strain>
        <tissue evidence="18">Leaf</tissue>
    </source>
</reference>
<dbReference type="InterPro" id="IPR000719">
    <property type="entry name" value="Prot_kinase_dom"/>
</dbReference>
<dbReference type="Gene3D" id="1.10.510.10">
    <property type="entry name" value="Transferase(Phosphotransferase) domain 1"/>
    <property type="match status" value="1"/>
</dbReference>
<keyword evidence="9 14" id="KW-0067">ATP-binding</keyword>
<dbReference type="InterPro" id="IPR050108">
    <property type="entry name" value="CDK"/>
</dbReference>
<evidence type="ECO:0000256" key="5">
    <source>
        <dbReference type="ARBA" id="ARBA00022553"/>
    </source>
</evidence>
<evidence type="ECO:0000256" key="16">
    <source>
        <dbReference type="SAM" id="MobiDB-lite"/>
    </source>
</evidence>
<dbReference type="Proteomes" id="UP001188597">
    <property type="component" value="Unassembled WGS sequence"/>
</dbReference>
<keyword evidence="5" id="KW-0597">Phosphoprotein</keyword>
<evidence type="ECO:0000256" key="11">
    <source>
        <dbReference type="ARBA" id="ARBA00048367"/>
    </source>
</evidence>
<evidence type="ECO:0000256" key="4">
    <source>
        <dbReference type="ARBA" id="ARBA00022527"/>
    </source>
</evidence>
<keyword evidence="4 15" id="KW-0723">Serine/threonine-protein kinase</keyword>
<gene>
    <name evidence="18" type="ORF">RJ639_038887</name>
</gene>
<evidence type="ECO:0000313" key="18">
    <source>
        <dbReference type="EMBL" id="KAK3029765.1"/>
    </source>
</evidence>
<feature type="region of interest" description="Disordered" evidence="16">
    <location>
        <begin position="431"/>
        <end position="454"/>
    </location>
</feature>
<dbReference type="InterPro" id="IPR017441">
    <property type="entry name" value="Protein_kinase_ATP_BS"/>
</dbReference>
<dbReference type="GO" id="GO:0004693">
    <property type="term" value="F:cyclin-dependent protein serine/threonine kinase activity"/>
    <property type="evidence" value="ECO:0007669"/>
    <property type="project" value="UniProtKB-EC"/>
</dbReference>
<dbReference type="GO" id="GO:0005524">
    <property type="term" value="F:ATP binding"/>
    <property type="evidence" value="ECO:0007669"/>
    <property type="project" value="UniProtKB-UniRule"/>
</dbReference>
<sequence length="484" mass="54590">MGDVNRGNNRPEWLQQYDLIGKIGEGTYGLVFLAKIKSNRSKSIAIKKFKQSKDGDGVSPTAIREIMLLREITHENVVKLVNVHINHVDMSLYLAFDYAEHDLYEIIRHHRDKVNHAINQYTVKSLLWQLLNGLNYLHSNWIVHRDLKPSNILVMGEGEEQGVVKIADFGLARIYQAPLKPLFENGVVVTIWYRAPELLLGAKHYTSAVDMWAVGCIFAELLTLKPLFQGQEVKATPNPFQLDQLDKIFKVLGHPTQEKWPTLVNLPHWQSDQQHIQGHNDSPGLYSVVHLSLKNPAYDLLSKMLEYDPRKRITAAQALEHEYFRMEPLPGRNALVPPQPGEKIVNYPIRPVDTTTDFEGTTSLQPSQPASSGNAVSGSIAGPHVVPTRSVPRPMHMGGMQRMQPQGMTAYNLASQAGMGAGMNPASVPMQRGVTPQAHQQQKRPRNGDDWIPPTTEIKALLRAERDLGRKMWIFRKGREEFGK</sequence>
<organism evidence="18 19">
    <name type="scientific">Escallonia herrerae</name>
    <dbReference type="NCBI Taxonomy" id="1293975"/>
    <lineage>
        <taxon>Eukaryota</taxon>
        <taxon>Viridiplantae</taxon>
        <taxon>Streptophyta</taxon>
        <taxon>Embryophyta</taxon>
        <taxon>Tracheophyta</taxon>
        <taxon>Spermatophyta</taxon>
        <taxon>Magnoliopsida</taxon>
        <taxon>eudicotyledons</taxon>
        <taxon>Gunneridae</taxon>
        <taxon>Pentapetalae</taxon>
        <taxon>asterids</taxon>
        <taxon>campanulids</taxon>
        <taxon>Escalloniales</taxon>
        <taxon>Escalloniaceae</taxon>
        <taxon>Escallonia</taxon>
    </lineage>
</organism>
<comment type="catalytic activity">
    <reaction evidence="10">
        <text>L-threonyl-[protein] + ATP = O-phospho-L-threonyl-[protein] + ADP + H(+)</text>
        <dbReference type="Rhea" id="RHEA:46608"/>
        <dbReference type="Rhea" id="RHEA-COMP:11060"/>
        <dbReference type="Rhea" id="RHEA-COMP:11605"/>
        <dbReference type="ChEBI" id="CHEBI:15378"/>
        <dbReference type="ChEBI" id="CHEBI:30013"/>
        <dbReference type="ChEBI" id="CHEBI:30616"/>
        <dbReference type="ChEBI" id="CHEBI:61977"/>
        <dbReference type="ChEBI" id="CHEBI:456216"/>
        <dbReference type="EC" id="2.7.11.22"/>
    </reaction>
</comment>
<dbReference type="InterPro" id="IPR008271">
    <property type="entry name" value="Ser/Thr_kinase_AS"/>
</dbReference>
<dbReference type="SMART" id="SM00220">
    <property type="entry name" value="S_TKc"/>
    <property type="match status" value="1"/>
</dbReference>
<dbReference type="GO" id="GO:0016592">
    <property type="term" value="C:mediator complex"/>
    <property type="evidence" value="ECO:0007669"/>
    <property type="project" value="TreeGrafter"/>
</dbReference>
<dbReference type="Pfam" id="PF00069">
    <property type="entry name" value="Pkinase"/>
    <property type="match status" value="1"/>
</dbReference>
<keyword evidence="19" id="KW-1185">Reference proteome</keyword>
<dbReference type="AlphaFoldDB" id="A0AA88WZY4"/>
<evidence type="ECO:0000256" key="3">
    <source>
        <dbReference type="ARBA" id="ARBA00012425"/>
    </source>
</evidence>
<dbReference type="EC" id="2.7.11.22" evidence="3"/>
<name>A0AA88WZY4_9ASTE</name>
<evidence type="ECO:0000256" key="10">
    <source>
        <dbReference type="ARBA" id="ARBA00047811"/>
    </source>
</evidence>
<dbReference type="InterPro" id="IPR011009">
    <property type="entry name" value="Kinase-like_dom_sf"/>
</dbReference>
<evidence type="ECO:0000259" key="17">
    <source>
        <dbReference type="PROSITE" id="PS50011"/>
    </source>
</evidence>
<evidence type="ECO:0000256" key="14">
    <source>
        <dbReference type="PROSITE-ProRule" id="PRU10141"/>
    </source>
</evidence>
<proteinExistence type="inferred from homology"/>
<dbReference type="PANTHER" id="PTHR24056:SF495">
    <property type="entry name" value="CYCLIN-DEPENDENT KINASE 8-RELATED"/>
    <property type="match status" value="1"/>
</dbReference>
<dbReference type="SUPFAM" id="SSF56112">
    <property type="entry name" value="Protein kinase-like (PK-like)"/>
    <property type="match status" value="1"/>
</dbReference>
<feature type="region of interest" description="Disordered" evidence="16">
    <location>
        <begin position="355"/>
        <end position="390"/>
    </location>
</feature>
<keyword evidence="7 14" id="KW-0547">Nucleotide-binding</keyword>
<dbReference type="PROSITE" id="PS50011">
    <property type="entry name" value="PROTEIN_KINASE_DOM"/>
    <property type="match status" value="1"/>
</dbReference>
<accession>A0AA88WZY4</accession>
<dbReference type="PROSITE" id="PS00108">
    <property type="entry name" value="PROTEIN_KINASE_ST"/>
    <property type="match status" value="1"/>
</dbReference>
<evidence type="ECO:0000256" key="7">
    <source>
        <dbReference type="ARBA" id="ARBA00022741"/>
    </source>
</evidence>
<dbReference type="PANTHER" id="PTHR24056">
    <property type="entry name" value="CELL DIVISION PROTEIN KINASE"/>
    <property type="match status" value="1"/>
</dbReference>
<comment type="catalytic activity">
    <reaction evidence="12">
        <text>[DNA-directed RNA polymerase] + ATP = phospho-[DNA-directed RNA polymerase] + ADP + H(+)</text>
        <dbReference type="Rhea" id="RHEA:10216"/>
        <dbReference type="Rhea" id="RHEA-COMP:11321"/>
        <dbReference type="Rhea" id="RHEA-COMP:11322"/>
        <dbReference type="ChEBI" id="CHEBI:15378"/>
        <dbReference type="ChEBI" id="CHEBI:30616"/>
        <dbReference type="ChEBI" id="CHEBI:43176"/>
        <dbReference type="ChEBI" id="CHEBI:68546"/>
        <dbReference type="ChEBI" id="CHEBI:456216"/>
        <dbReference type="EC" id="2.7.11.23"/>
    </reaction>
</comment>
<comment type="catalytic activity">
    <reaction evidence="11">
        <text>L-seryl-[protein] + ATP = O-phospho-L-seryl-[protein] + ADP + H(+)</text>
        <dbReference type="Rhea" id="RHEA:17989"/>
        <dbReference type="Rhea" id="RHEA-COMP:9863"/>
        <dbReference type="Rhea" id="RHEA-COMP:11604"/>
        <dbReference type="ChEBI" id="CHEBI:15378"/>
        <dbReference type="ChEBI" id="CHEBI:29999"/>
        <dbReference type="ChEBI" id="CHEBI:30616"/>
        <dbReference type="ChEBI" id="CHEBI:83421"/>
        <dbReference type="ChEBI" id="CHEBI:456216"/>
        <dbReference type="EC" id="2.7.11.22"/>
    </reaction>
</comment>
<dbReference type="PROSITE" id="PS00107">
    <property type="entry name" value="PROTEIN_KINASE_ATP"/>
    <property type="match status" value="1"/>
</dbReference>
<evidence type="ECO:0000313" key="19">
    <source>
        <dbReference type="Proteomes" id="UP001188597"/>
    </source>
</evidence>
<evidence type="ECO:0000256" key="6">
    <source>
        <dbReference type="ARBA" id="ARBA00022679"/>
    </source>
</evidence>
<evidence type="ECO:0000256" key="9">
    <source>
        <dbReference type="ARBA" id="ARBA00022840"/>
    </source>
</evidence>
<dbReference type="Gene3D" id="3.30.200.20">
    <property type="entry name" value="Phosphorylase Kinase, domain 1"/>
    <property type="match status" value="1"/>
</dbReference>
<evidence type="ECO:0000256" key="12">
    <source>
        <dbReference type="ARBA" id="ARBA00049280"/>
    </source>
</evidence>
<feature type="domain" description="Protein kinase" evidence="17">
    <location>
        <begin position="17"/>
        <end position="324"/>
    </location>
</feature>
<dbReference type="GO" id="GO:0008353">
    <property type="term" value="F:RNA polymerase II CTD heptapeptide repeat kinase activity"/>
    <property type="evidence" value="ECO:0007669"/>
    <property type="project" value="UniProtKB-EC"/>
</dbReference>
<dbReference type="EC" id="2.7.11.23" evidence="2"/>
<protein>
    <recommendedName>
        <fullName evidence="13">Cyclin-dependent kinase E-1</fullName>
        <ecNumber evidence="3">2.7.11.22</ecNumber>
        <ecNumber evidence="2">2.7.11.23</ecNumber>
    </recommendedName>
</protein>
<keyword evidence="6" id="KW-0808">Transferase</keyword>
<dbReference type="CDD" id="cd07842">
    <property type="entry name" value="STKc_CDK8_like"/>
    <property type="match status" value="1"/>
</dbReference>
<feature type="compositionally biased region" description="Polar residues" evidence="16">
    <location>
        <begin position="355"/>
        <end position="377"/>
    </location>
</feature>